<feature type="region of interest" description="Disordered" evidence="1">
    <location>
        <begin position="1"/>
        <end position="103"/>
    </location>
</feature>
<evidence type="ECO:0000313" key="2">
    <source>
        <dbReference type="EMBL" id="VCW91090.1"/>
    </source>
</evidence>
<dbReference type="Proteomes" id="UP000269945">
    <property type="component" value="Unassembled WGS sequence"/>
</dbReference>
<organism evidence="2 3">
    <name type="scientific">Gulo gulo</name>
    <name type="common">Wolverine</name>
    <name type="synonym">Gluton</name>
    <dbReference type="NCBI Taxonomy" id="48420"/>
    <lineage>
        <taxon>Eukaryota</taxon>
        <taxon>Metazoa</taxon>
        <taxon>Chordata</taxon>
        <taxon>Craniata</taxon>
        <taxon>Vertebrata</taxon>
        <taxon>Euteleostomi</taxon>
        <taxon>Mammalia</taxon>
        <taxon>Eutheria</taxon>
        <taxon>Laurasiatheria</taxon>
        <taxon>Carnivora</taxon>
        <taxon>Caniformia</taxon>
        <taxon>Musteloidea</taxon>
        <taxon>Mustelidae</taxon>
        <taxon>Guloninae</taxon>
        <taxon>Gulo</taxon>
    </lineage>
</organism>
<evidence type="ECO:0000313" key="3">
    <source>
        <dbReference type="Proteomes" id="UP000269945"/>
    </source>
</evidence>
<gene>
    <name evidence="2" type="ORF">BN2614_LOCUS1</name>
</gene>
<feature type="compositionally biased region" description="Low complexity" evidence="1">
    <location>
        <begin position="43"/>
        <end position="53"/>
    </location>
</feature>
<name>A0A9X9LTU8_GULGU</name>
<proteinExistence type="predicted"/>
<dbReference type="EMBL" id="CYRY02016942">
    <property type="protein sequence ID" value="VCW91090.1"/>
    <property type="molecule type" value="Genomic_DNA"/>
</dbReference>
<feature type="compositionally biased region" description="Low complexity" evidence="1">
    <location>
        <begin position="9"/>
        <end position="20"/>
    </location>
</feature>
<keyword evidence="3" id="KW-1185">Reference proteome</keyword>
<feature type="non-terminal residue" evidence="2">
    <location>
        <position position="1"/>
    </location>
</feature>
<feature type="region of interest" description="Disordered" evidence="1">
    <location>
        <begin position="204"/>
        <end position="225"/>
    </location>
</feature>
<protein>
    <submittedName>
        <fullName evidence="2">Uncharacterized protein</fullName>
    </submittedName>
</protein>
<comment type="caution">
    <text evidence="2">The sequence shown here is derived from an EMBL/GenBank/DDBJ whole genome shotgun (WGS) entry which is preliminary data.</text>
</comment>
<evidence type="ECO:0000256" key="1">
    <source>
        <dbReference type="SAM" id="MobiDB-lite"/>
    </source>
</evidence>
<dbReference type="AlphaFoldDB" id="A0A9X9LTU8"/>
<reference evidence="2 3" key="1">
    <citation type="submission" date="2018-10" db="EMBL/GenBank/DDBJ databases">
        <authorList>
            <person name="Ekblom R."/>
            <person name="Jareborg N."/>
        </authorList>
    </citation>
    <scope>NUCLEOTIDE SEQUENCE [LARGE SCALE GENOMIC DNA]</scope>
    <source>
        <tissue evidence="2">Muscle</tissue>
    </source>
</reference>
<accession>A0A9X9LTU8</accession>
<sequence>AGPRGPQLSSVSSHAHVQSQTNAKAGLPSSRHTPNTAVLPGRALLTASSWSALAPPPPRDHSPPPSLSPAPAGHPLLPPRPPPNASSNTPGPPDGRSGRWSAPRGGLALAARLQSVSPSSGVPVPPAPLLLPRAPDPPPRLEPPSCLIGVCGAENVAGHLGLGVVGLRLDQVGKVGEIVAVVNEARDVLCLVLEDEHRRVGLRRRGADAPRGPDTGCGDTAQEGRAEHQEHLAGGRRPAAARLRLLAAPADLSHEPGQHWQRGPAVQARPPHVPQPKPFVAGLPGARLRRGARLGLQRVRERLILNAAGGLHNSRLTKAPRQPG</sequence>